<dbReference type="GO" id="GO:0003677">
    <property type="term" value="F:DNA binding"/>
    <property type="evidence" value="ECO:0007669"/>
    <property type="project" value="UniProtKB-KW"/>
</dbReference>
<dbReference type="NCBIfam" id="NF033587">
    <property type="entry name" value="transpos_IS6"/>
    <property type="match status" value="1"/>
</dbReference>
<feature type="domain" description="DDE" evidence="4">
    <location>
        <begin position="38"/>
        <end position="137"/>
    </location>
</feature>
<keyword evidence="2" id="KW-0238">DNA-binding</keyword>
<dbReference type="InterPro" id="IPR032874">
    <property type="entry name" value="DDE_dom"/>
</dbReference>
<dbReference type="InterPro" id="IPR047930">
    <property type="entry name" value="Transpos_IS6"/>
</dbReference>
<dbReference type="GO" id="GO:0006310">
    <property type="term" value="P:DNA recombination"/>
    <property type="evidence" value="ECO:0007669"/>
    <property type="project" value="UniProtKB-KW"/>
</dbReference>
<dbReference type="InterPro" id="IPR052183">
    <property type="entry name" value="IS_Transposase"/>
</dbReference>
<gene>
    <name evidence="5" type="ORF">LMG28614_07287</name>
</gene>
<evidence type="ECO:0000259" key="4">
    <source>
        <dbReference type="Pfam" id="PF13610"/>
    </source>
</evidence>
<evidence type="ECO:0000313" key="6">
    <source>
        <dbReference type="Proteomes" id="UP000494365"/>
    </source>
</evidence>
<keyword evidence="6" id="KW-1185">Reference proteome</keyword>
<dbReference type="PANTHER" id="PTHR35528:SF3">
    <property type="entry name" value="BLL1675 PROTEIN"/>
    <property type="match status" value="1"/>
</dbReference>
<keyword evidence="3" id="KW-0233">DNA recombination</keyword>
<dbReference type="GO" id="GO:0032196">
    <property type="term" value="P:transposition"/>
    <property type="evidence" value="ECO:0007669"/>
    <property type="project" value="UniProtKB-KW"/>
</dbReference>
<dbReference type="AlphaFoldDB" id="A0A6S7BR04"/>
<evidence type="ECO:0000256" key="1">
    <source>
        <dbReference type="ARBA" id="ARBA00022578"/>
    </source>
</evidence>
<name>A0A6S7BR04_9BURK</name>
<proteinExistence type="predicted"/>
<evidence type="ECO:0000313" key="5">
    <source>
        <dbReference type="EMBL" id="CAB3810500.1"/>
    </source>
</evidence>
<dbReference type="Proteomes" id="UP000494365">
    <property type="component" value="Unassembled WGS sequence"/>
</dbReference>
<dbReference type="Pfam" id="PF13610">
    <property type="entry name" value="DDE_Tnp_IS240"/>
    <property type="match status" value="1"/>
</dbReference>
<evidence type="ECO:0000256" key="2">
    <source>
        <dbReference type="ARBA" id="ARBA00023125"/>
    </source>
</evidence>
<accession>A0A6S7BR04</accession>
<keyword evidence="1" id="KW-0815">Transposition</keyword>
<evidence type="ECO:0000256" key="3">
    <source>
        <dbReference type="ARBA" id="ARBA00023172"/>
    </source>
</evidence>
<reference evidence="5 6" key="1">
    <citation type="submission" date="2020-04" db="EMBL/GenBank/DDBJ databases">
        <authorList>
            <person name="De Canck E."/>
        </authorList>
    </citation>
    <scope>NUCLEOTIDE SEQUENCE [LARGE SCALE GENOMIC DNA]</scope>
    <source>
        <strain evidence="5 6">LMG 28614</strain>
    </source>
</reference>
<organism evidence="5 6">
    <name type="scientific">Paraburkholderia ultramafica</name>
    <dbReference type="NCBI Taxonomy" id="1544867"/>
    <lineage>
        <taxon>Bacteria</taxon>
        <taxon>Pseudomonadati</taxon>
        <taxon>Pseudomonadota</taxon>
        <taxon>Betaproteobacteria</taxon>
        <taxon>Burkholderiales</taxon>
        <taxon>Burkholderiaceae</taxon>
        <taxon>Paraburkholderia</taxon>
    </lineage>
</organism>
<sequence>MMAERGIAVDHSTVHRWAIKLLPVLEKTFRRCKRPVGKNWRVDETYIKVKGKWTYLYRAVDKAGDTVDFLLRARRDKEAARRYFEKAIDQNGAPDTVTIDKSGANLAGLHAVNAEREVPIKIQQVKYLNNIVEVRHEVAYRSCSPFAQHRRSEPPVTR</sequence>
<dbReference type="PANTHER" id="PTHR35528">
    <property type="entry name" value="BLL1675 PROTEIN"/>
    <property type="match status" value="1"/>
</dbReference>
<protein>
    <submittedName>
        <fullName evidence="5">IS6 family transposase ISBmu21</fullName>
    </submittedName>
</protein>
<dbReference type="EMBL" id="CADIKK010000123">
    <property type="protein sequence ID" value="CAB3810500.1"/>
    <property type="molecule type" value="Genomic_DNA"/>
</dbReference>